<dbReference type="AlphaFoldDB" id="A0A4C1Y2U3"/>
<accession>A0A4C1Y2U3</accession>
<sequence>MEGFHVLNKGNIPTFADSPYCACAPDKVHDLPHVLKECPIFVKESAETEAGTAVQILRENFPDLLSEDKICQLFLTFCERVTGKISKMNGSTARY</sequence>
<proteinExistence type="predicted"/>
<keyword evidence="2" id="KW-1185">Reference proteome</keyword>
<organism evidence="1 2">
    <name type="scientific">Eumeta variegata</name>
    <name type="common">Bagworm moth</name>
    <name type="synonym">Eumeta japonica</name>
    <dbReference type="NCBI Taxonomy" id="151549"/>
    <lineage>
        <taxon>Eukaryota</taxon>
        <taxon>Metazoa</taxon>
        <taxon>Ecdysozoa</taxon>
        <taxon>Arthropoda</taxon>
        <taxon>Hexapoda</taxon>
        <taxon>Insecta</taxon>
        <taxon>Pterygota</taxon>
        <taxon>Neoptera</taxon>
        <taxon>Endopterygota</taxon>
        <taxon>Lepidoptera</taxon>
        <taxon>Glossata</taxon>
        <taxon>Ditrysia</taxon>
        <taxon>Tineoidea</taxon>
        <taxon>Psychidae</taxon>
        <taxon>Oiketicinae</taxon>
        <taxon>Eumeta</taxon>
    </lineage>
</organism>
<dbReference type="OrthoDB" id="411823at2759"/>
<dbReference type="Proteomes" id="UP000299102">
    <property type="component" value="Unassembled WGS sequence"/>
</dbReference>
<protein>
    <submittedName>
        <fullName evidence="1">Uncharacterized protein</fullName>
    </submittedName>
</protein>
<evidence type="ECO:0000313" key="2">
    <source>
        <dbReference type="Proteomes" id="UP000299102"/>
    </source>
</evidence>
<dbReference type="EMBL" id="BGZK01001054">
    <property type="protein sequence ID" value="GBP69840.1"/>
    <property type="molecule type" value="Genomic_DNA"/>
</dbReference>
<gene>
    <name evidence="1" type="ORF">EVAR_89344_1</name>
</gene>
<evidence type="ECO:0000313" key="1">
    <source>
        <dbReference type="EMBL" id="GBP69840.1"/>
    </source>
</evidence>
<comment type="caution">
    <text evidence="1">The sequence shown here is derived from an EMBL/GenBank/DDBJ whole genome shotgun (WGS) entry which is preliminary data.</text>
</comment>
<reference evidence="1 2" key="1">
    <citation type="journal article" date="2019" name="Commun. Biol.">
        <title>The bagworm genome reveals a unique fibroin gene that provides high tensile strength.</title>
        <authorList>
            <person name="Kono N."/>
            <person name="Nakamura H."/>
            <person name="Ohtoshi R."/>
            <person name="Tomita M."/>
            <person name="Numata K."/>
            <person name="Arakawa K."/>
        </authorList>
    </citation>
    <scope>NUCLEOTIDE SEQUENCE [LARGE SCALE GENOMIC DNA]</scope>
</reference>
<name>A0A4C1Y2U3_EUMVA</name>